<evidence type="ECO:0000313" key="3">
    <source>
        <dbReference type="EMBL" id="NED94381.1"/>
    </source>
</evidence>
<dbReference type="GO" id="GO:0019120">
    <property type="term" value="F:hydrolase activity, acting on acid halide bonds, in C-halide compounds"/>
    <property type="evidence" value="ECO:0007669"/>
    <property type="project" value="InterPro"/>
</dbReference>
<keyword evidence="4" id="KW-1185">Reference proteome</keyword>
<accession>A0A6N9YH45</accession>
<proteinExistence type="inferred from homology"/>
<gene>
    <name evidence="3" type="ORF">G1H11_03545</name>
</gene>
<evidence type="ECO:0000256" key="1">
    <source>
        <dbReference type="ARBA" id="ARBA00008106"/>
    </source>
</evidence>
<dbReference type="PRINTS" id="PR00413">
    <property type="entry name" value="HADHALOGNASE"/>
</dbReference>
<dbReference type="CDD" id="cd02588">
    <property type="entry name" value="HAD_L2-DEX"/>
    <property type="match status" value="1"/>
</dbReference>
<dbReference type="InterPro" id="IPR023198">
    <property type="entry name" value="PGP-like_dom2"/>
</dbReference>
<dbReference type="InterPro" id="IPR006439">
    <property type="entry name" value="HAD-SF_hydro_IA"/>
</dbReference>
<keyword evidence="2" id="KW-0378">Hydrolase</keyword>
<comment type="caution">
    <text evidence="3">The sequence shown here is derived from an EMBL/GenBank/DDBJ whole genome shotgun (WGS) entry which is preliminary data.</text>
</comment>
<dbReference type="NCBIfam" id="TIGR01493">
    <property type="entry name" value="HAD-SF-IA-v2"/>
    <property type="match status" value="1"/>
</dbReference>
<dbReference type="PANTHER" id="PTHR43316:SF3">
    <property type="entry name" value="HALOACID DEHALOGENASE, TYPE II (AFU_ORTHOLOGUE AFUA_2G07750)-RELATED"/>
    <property type="match status" value="1"/>
</dbReference>
<dbReference type="InterPro" id="IPR051540">
    <property type="entry name" value="S-2-haloacid_dehalogenase"/>
</dbReference>
<protein>
    <submittedName>
        <fullName evidence="3">Haloacid dehalogenase type II</fullName>
    </submittedName>
</protein>
<comment type="similarity">
    <text evidence="1">Belongs to the HAD-like hydrolase superfamily. S-2-haloalkanoic acid dehalogenase family.</text>
</comment>
<evidence type="ECO:0000313" key="4">
    <source>
        <dbReference type="Proteomes" id="UP000469185"/>
    </source>
</evidence>
<dbReference type="InterPro" id="IPR006328">
    <property type="entry name" value="2-HAD"/>
</dbReference>
<dbReference type="InterPro" id="IPR036412">
    <property type="entry name" value="HAD-like_sf"/>
</dbReference>
<dbReference type="SUPFAM" id="SSF56784">
    <property type="entry name" value="HAD-like"/>
    <property type="match status" value="1"/>
</dbReference>
<dbReference type="NCBIfam" id="TIGR01428">
    <property type="entry name" value="HAD_type_II"/>
    <property type="match status" value="1"/>
</dbReference>
<dbReference type="Pfam" id="PF00702">
    <property type="entry name" value="Hydrolase"/>
    <property type="match status" value="1"/>
</dbReference>
<name>A0A6N9YH45_9ACTN</name>
<dbReference type="SFLD" id="SFLDS00003">
    <property type="entry name" value="Haloacid_Dehalogenase"/>
    <property type="match status" value="1"/>
</dbReference>
<evidence type="ECO:0000256" key="2">
    <source>
        <dbReference type="ARBA" id="ARBA00022801"/>
    </source>
</evidence>
<dbReference type="SFLD" id="SFLDG01129">
    <property type="entry name" value="C1.5:_HAD__Beta-PGM__Phosphata"/>
    <property type="match status" value="1"/>
</dbReference>
<dbReference type="Gene3D" id="1.10.150.240">
    <property type="entry name" value="Putative phosphatase, domain 2"/>
    <property type="match status" value="1"/>
</dbReference>
<sequence>MPSYADIDLVVFDILGTLVNEPGGLHDSIRELAPDSSAGDVGGLVEMWQNYVADEQQKMLDRGRPYANSDAVDREAAELIAARCGVTDATAVDRLATAERRLDPWPDTVEALERIARHLPVVGLSNASRATLTGLNLHAGLRWHYVLSAEDAQSYKPAPDVYRLAVDLTGGTPERVLMVAAHAWDLRGAQALGLRTAYVRRPVGDPPRATDAFDYRADSLADLAAVLLGRQHARVP</sequence>
<dbReference type="PANTHER" id="PTHR43316">
    <property type="entry name" value="HYDROLASE, HALOACID DELAHOGENASE-RELATED"/>
    <property type="match status" value="1"/>
</dbReference>
<reference evidence="3 4" key="1">
    <citation type="submission" date="2020-02" db="EMBL/GenBank/DDBJ databases">
        <authorList>
            <person name="Li X.-J."/>
            <person name="Feng X.-M."/>
        </authorList>
    </citation>
    <scope>NUCLEOTIDE SEQUENCE [LARGE SCALE GENOMIC DNA]</scope>
    <source>
        <strain evidence="3 4">CGMCC 4.7225</strain>
    </source>
</reference>
<dbReference type="Proteomes" id="UP000469185">
    <property type="component" value="Unassembled WGS sequence"/>
</dbReference>
<dbReference type="RefSeq" id="WP_163816148.1">
    <property type="nucleotide sequence ID" value="NZ_JAAGOB010000002.1"/>
</dbReference>
<dbReference type="AlphaFoldDB" id="A0A6N9YH45"/>
<dbReference type="InterPro" id="IPR023214">
    <property type="entry name" value="HAD_sf"/>
</dbReference>
<dbReference type="Gene3D" id="3.40.50.1000">
    <property type="entry name" value="HAD superfamily/HAD-like"/>
    <property type="match status" value="1"/>
</dbReference>
<organism evidence="3 4">
    <name type="scientific">Phytoactinopolyspora alkaliphila</name>
    <dbReference type="NCBI Taxonomy" id="1783498"/>
    <lineage>
        <taxon>Bacteria</taxon>
        <taxon>Bacillati</taxon>
        <taxon>Actinomycetota</taxon>
        <taxon>Actinomycetes</taxon>
        <taxon>Jiangellales</taxon>
        <taxon>Jiangellaceae</taxon>
        <taxon>Phytoactinopolyspora</taxon>
    </lineage>
</organism>
<dbReference type="EMBL" id="JAAGOB010000002">
    <property type="protein sequence ID" value="NED94381.1"/>
    <property type="molecule type" value="Genomic_DNA"/>
</dbReference>